<gene>
    <name evidence="2" type="ORF">HOC_05274</name>
</gene>
<sequence length="135" mass="15486">MKFYQITYWKMPPISVMTYWVHRPLDGESLNTATMFDPPRPGPVPGEGWPVLMVEIDGVELVFTSLAELDAYVEVMSRQPLPSTRELSREKPIGPNKHWLSRMPKKAKSTKHREKAIKYLSEIRGAFAAVAERPF</sequence>
<dbReference type="OrthoDB" id="1144299at2"/>
<dbReference type="PATRIC" id="fig|1280953.3.peg.1062"/>
<dbReference type="RefSeq" id="WP_051624552.1">
    <property type="nucleotide sequence ID" value="NZ_ARYL01000005.1"/>
</dbReference>
<organism evidence="2 3">
    <name type="scientific">Hyphomonas oceanitis SCH89</name>
    <dbReference type="NCBI Taxonomy" id="1280953"/>
    <lineage>
        <taxon>Bacteria</taxon>
        <taxon>Pseudomonadati</taxon>
        <taxon>Pseudomonadota</taxon>
        <taxon>Alphaproteobacteria</taxon>
        <taxon>Hyphomonadales</taxon>
        <taxon>Hyphomonadaceae</taxon>
        <taxon>Hyphomonas</taxon>
    </lineage>
</organism>
<dbReference type="EMBL" id="ARYL01000005">
    <property type="protein sequence ID" value="KDA03538.1"/>
    <property type="molecule type" value="Genomic_DNA"/>
</dbReference>
<dbReference type="AlphaFoldDB" id="A0A059GAN3"/>
<dbReference type="eggNOG" id="ENOG5032WTB">
    <property type="taxonomic scope" value="Bacteria"/>
</dbReference>
<feature type="region of interest" description="Disordered" evidence="1">
    <location>
        <begin position="83"/>
        <end position="112"/>
    </location>
</feature>
<name>A0A059GAN3_9PROT</name>
<comment type="caution">
    <text evidence="2">The sequence shown here is derived from an EMBL/GenBank/DDBJ whole genome shotgun (WGS) entry which is preliminary data.</text>
</comment>
<evidence type="ECO:0000256" key="1">
    <source>
        <dbReference type="SAM" id="MobiDB-lite"/>
    </source>
</evidence>
<evidence type="ECO:0000313" key="3">
    <source>
        <dbReference type="Proteomes" id="UP000024942"/>
    </source>
</evidence>
<dbReference type="Proteomes" id="UP000024942">
    <property type="component" value="Unassembled WGS sequence"/>
</dbReference>
<keyword evidence="3" id="KW-1185">Reference proteome</keyword>
<protein>
    <submittedName>
        <fullName evidence="2">Uncharacterized protein</fullName>
    </submittedName>
</protein>
<evidence type="ECO:0000313" key="2">
    <source>
        <dbReference type="EMBL" id="KDA03538.1"/>
    </source>
</evidence>
<reference evidence="2 3" key="1">
    <citation type="journal article" date="2014" name="Antonie Van Leeuwenhoek">
        <title>Hyphomonas beringensis sp. nov. and Hyphomonas chukchiensis sp. nov., isolated from surface seawater of the Bering Sea and Chukchi Sea.</title>
        <authorList>
            <person name="Li C."/>
            <person name="Lai Q."/>
            <person name="Li G."/>
            <person name="Dong C."/>
            <person name="Wang J."/>
            <person name="Liao Y."/>
            <person name="Shao Z."/>
        </authorList>
    </citation>
    <scope>NUCLEOTIDE SEQUENCE [LARGE SCALE GENOMIC DNA]</scope>
    <source>
        <strain evidence="2 3">SCH89</strain>
    </source>
</reference>
<proteinExistence type="predicted"/>
<accession>A0A059GAN3</accession>
<feature type="compositionally biased region" description="Basic residues" evidence="1">
    <location>
        <begin position="99"/>
        <end position="112"/>
    </location>
</feature>